<keyword evidence="2" id="KW-0472">Membrane</keyword>
<comment type="caution">
    <text evidence="3">The sequence shown here is derived from an EMBL/GenBank/DDBJ whole genome shotgun (WGS) entry which is preliminary data.</text>
</comment>
<feature type="compositionally biased region" description="Basic and acidic residues" evidence="1">
    <location>
        <begin position="434"/>
        <end position="444"/>
    </location>
</feature>
<accession>A0AA40DDZ3</accession>
<dbReference type="EMBL" id="JAULSY010000008">
    <property type="protein sequence ID" value="KAK0673138.1"/>
    <property type="molecule type" value="Genomic_DNA"/>
</dbReference>
<dbReference type="AlphaFoldDB" id="A0AA40DDZ3"/>
<feature type="compositionally biased region" description="Polar residues" evidence="1">
    <location>
        <begin position="412"/>
        <end position="430"/>
    </location>
</feature>
<keyword evidence="2" id="KW-1133">Transmembrane helix</keyword>
<evidence type="ECO:0000256" key="2">
    <source>
        <dbReference type="SAM" id="Phobius"/>
    </source>
</evidence>
<keyword evidence="2" id="KW-0812">Transmembrane</keyword>
<reference evidence="3" key="1">
    <citation type="submission" date="2023-06" db="EMBL/GenBank/DDBJ databases">
        <title>Genome-scale phylogeny and comparative genomics of the fungal order Sordariales.</title>
        <authorList>
            <consortium name="Lawrence Berkeley National Laboratory"/>
            <person name="Hensen N."/>
            <person name="Bonometti L."/>
            <person name="Westerberg I."/>
            <person name="Brannstrom I.O."/>
            <person name="Guillou S."/>
            <person name="Cros-Aarteil S."/>
            <person name="Calhoun S."/>
            <person name="Haridas S."/>
            <person name="Kuo A."/>
            <person name="Mondo S."/>
            <person name="Pangilinan J."/>
            <person name="Riley R."/>
            <person name="Labutti K."/>
            <person name="Andreopoulos B."/>
            <person name="Lipzen A."/>
            <person name="Chen C."/>
            <person name="Yanf M."/>
            <person name="Daum C."/>
            <person name="Ng V."/>
            <person name="Clum A."/>
            <person name="Steindorff A."/>
            <person name="Ohm R."/>
            <person name="Martin F."/>
            <person name="Silar P."/>
            <person name="Natvig D."/>
            <person name="Lalanne C."/>
            <person name="Gautier V."/>
            <person name="Ament-Velasquez S.L."/>
            <person name="Kruys A."/>
            <person name="Hutchinson M.I."/>
            <person name="Powell A.J."/>
            <person name="Barry K."/>
            <person name="Miller A.N."/>
            <person name="Grigoriev I.V."/>
            <person name="Debuchy R."/>
            <person name="Gladieux P."/>
            <person name="Thoren M.H."/>
            <person name="Johannesson H."/>
        </authorList>
    </citation>
    <scope>NUCLEOTIDE SEQUENCE</scope>
    <source>
        <strain evidence="3">CBS 307.81</strain>
    </source>
</reference>
<feature type="region of interest" description="Disordered" evidence="1">
    <location>
        <begin position="372"/>
        <end position="393"/>
    </location>
</feature>
<feature type="region of interest" description="Disordered" evidence="1">
    <location>
        <begin position="412"/>
        <end position="444"/>
    </location>
</feature>
<sequence>MASETETWSVAKSSSNLFSYKTVGPLTTIFTPPPQCENAYVPWGFGQFDPIVYSADCRGERSECVPDGHVEKWIVYSPGIYCPERWYTAAIVSVESSNNDSLYVAERERESTAICCPSFYSFVPAVTDGLGDPPQVDNFLHCASEKTLGVHIFSACDMNGVSNPLTLTQQSEDVLWFEVFSVKVVAKGIPIITESRESTNKPKQTKSDDATAFKFTPVTEATSIITAAPVIQLVWRQIDRDAVNQPINTSKFPAGAIAGLVLGLLILITSVMVGFWLCIRKRRKSRQHSAPAPASEMHDGTLDDKTTRIQPADQEPLPTDSKPELDATTTARFGGPIFKSELPATPLQAQASAEVMSDDSIVVMHELDAQPMHEPASCTPMPDAPTSGDKSPTCQMASILDSISSQMVSPLSTLNTAPLSPPLTISSAGIGSTGEHERDNKTKV</sequence>
<feature type="compositionally biased region" description="Basic and acidic residues" evidence="1">
    <location>
        <begin position="296"/>
        <end position="307"/>
    </location>
</feature>
<evidence type="ECO:0000256" key="1">
    <source>
        <dbReference type="SAM" id="MobiDB-lite"/>
    </source>
</evidence>
<proteinExistence type="predicted"/>
<evidence type="ECO:0000313" key="3">
    <source>
        <dbReference type="EMBL" id="KAK0673138.1"/>
    </source>
</evidence>
<protein>
    <submittedName>
        <fullName evidence="3">Uncharacterized protein</fullName>
    </submittedName>
</protein>
<evidence type="ECO:0000313" key="4">
    <source>
        <dbReference type="Proteomes" id="UP001174997"/>
    </source>
</evidence>
<feature type="transmembrane region" description="Helical" evidence="2">
    <location>
        <begin position="254"/>
        <end position="279"/>
    </location>
</feature>
<gene>
    <name evidence="3" type="ORF">QBC41DRAFT_343217</name>
</gene>
<feature type="region of interest" description="Disordered" evidence="1">
    <location>
        <begin position="286"/>
        <end position="329"/>
    </location>
</feature>
<name>A0AA40DDZ3_9PEZI</name>
<dbReference type="Proteomes" id="UP001174997">
    <property type="component" value="Unassembled WGS sequence"/>
</dbReference>
<keyword evidence="4" id="KW-1185">Reference proteome</keyword>
<organism evidence="3 4">
    <name type="scientific">Cercophora samala</name>
    <dbReference type="NCBI Taxonomy" id="330535"/>
    <lineage>
        <taxon>Eukaryota</taxon>
        <taxon>Fungi</taxon>
        <taxon>Dikarya</taxon>
        <taxon>Ascomycota</taxon>
        <taxon>Pezizomycotina</taxon>
        <taxon>Sordariomycetes</taxon>
        <taxon>Sordariomycetidae</taxon>
        <taxon>Sordariales</taxon>
        <taxon>Lasiosphaeriaceae</taxon>
        <taxon>Cercophora</taxon>
    </lineage>
</organism>